<dbReference type="EMBL" id="JAPEUY010000004">
    <property type="protein sequence ID" value="KAJ4374215.1"/>
    <property type="molecule type" value="Genomic_DNA"/>
</dbReference>
<keyword evidence="3" id="KW-1185">Reference proteome</keyword>
<evidence type="ECO:0000313" key="2">
    <source>
        <dbReference type="EMBL" id="KAJ4374215.1"/>
    </source>
</evidence>
<sequence>MANQGASYTLNAEELGDDPSWIDHSLDLLLMINKFRSRMKTPLIGVAHSMGCAQIAYLASIHPRLFHSVIFIEPVMQASHPPGPNSALFSSMRREKWESRAKAEAQISKNRFFQSMDPRALKMFLAYSLKNTPDGGVTLSTPKAQEAWSYVRSNFHPLSQDTTEGRRRERMLAPDAVPFSGPGKAMTMRPEMLPTCEALPHLRPTTLYLYGEYSHINFDEVREQHIAKTGNGRGGNGGVNEGGVVEKILEDCGHLCVFEKPSTIAKDVSHWLDKEVAKWRKEKEFWDTVDTGKSKNGRKELSYKWMAVVKQDTTIERPSTKEAAKL</sequence>
<dbReference type="Gene3D" id="3.40.50.1820">
    <property type="entry name" value="alpha/beta hydrolase"/>
    <property type="match status" value="1"/>
</dbReference>
<protein>
    <recommendedName>
        <fullName evidence="1">AB hydrolase-1 domain-containing protein</fullName>
    </recommendedName>
</protein>
<proteinExistence type="predicted"/>
<dbReference type="InterPro" id="IPR000073">
    <property type="entry name" value="AB_hydrolase_1"/>
</dbReference>
<dbReference type="InterPro" id="IPR029058">
    <property type="entry name" value="AB_hydrolase_fold"/>
</dbReference>
<dbReference type="AlphaFoldDB" id="A0A9W8YFF2"/>
<name>A0A9W8YFF2_9PLEO</name>
<evidence type="ECO:0000313" key="3">
    <source>
        <dbReference type="Proteomes" id="UP001140560"/>
    </source>
</evidence>
<dbReference type="SUPFAM" id="SSF53474">
    <property type="entry name" value="alpha/beta-Hydrolases"/>
    <property type="match status" value="1"/>
</dbReference>
<gene>
    <name evidence="2" type="ORF">N0V83_002956</name>
</gene>
<reference evidence="2" key="1">
    <citation type="submission" date="2022-10" db="EMBL/GenBank/DDBJ databases">
        <title>Tapping the CABI collections for fungal endophytes: first genome assemblies for Collariella, Neodidymelliopsis, Ascochyta clinopodiicola, Didymella pomorum, Didymosphaeria variabile, Neocosmospora piperis and Neocucurbitaria cava.</title>
        <authorList>
            <person name="Hill R."/>
        </authorList>
    </citation>
    <scope>NUCLEOTIDE SEQUENCE</scope>
    <source>
        <strain evidence="2">IMI 356814</strain>
    </source>
</reference>
<dbReference type="Proteomes" id="UP001140560">
    <property type="component" value="Unassembled WGS sequence"/>
</dbReference>
<dbReference type="OrthoDB" id="94039at2759"/>
<feature type="domain" description="AB hydrolase-1" evidence="1">
    <location>
        <begin position="18"/>
        <end position="265"/>
    </location>
</feature>
<organism evidence="2 3">
    <name type="scientific">Neocucurbitaria cava</name>
    <dbReference type="NCBI Taxonomy" id="798079"/>
    <lineage>
        <taxon>Eukaryota</taxon>
        <taxon>Fungi</taxon>
        <taxon>Dikarya</taxon>
        <taxon>Ascomycota</taxon>
        <taxon>Pezizomycotina</taxon>
        <taxon>Dothideomycetes</taxon>
        <taxon>Pleosporomycetidae</taxon>
        <taxon>Pleosporales</taxon>
        <taxon>Pleosporineae</taxon>
        <taxon>Cucurbitariaceae</taxon>
        <taxon>Neocucurbitaria</taxon>
    </lineage>
</organism>
<comment type="caution">
    <text evidence="2">The sequence shown here is derived from an EMBL/GenBank/DDBJ whole genome shotgun (WGS) entry which is preliminary data.</text>
</comment>
<accession>A0A9W8YFF2</accession>
<evidence type="ECO:0000259" key="1">
    <source>
        <dbReference type="Pfam" id="PF12697"/>
    </source>
</evidence>
<dbReference type="Pfam" id="PF12697">
    <property type="entry name" value="Abhydrolase_6"/>
    <property type="match status" value="1"/>
</dbReference>